<dbReference type="Gene3D" id="3.30.450.40">
    <property type="match status" value="1"/>
</dbReference>
<feature type="domain" description="HTH iclR-type" evidence="4">
    <location>
        <begin position="7"/>
        <end position="67"/>
    </location>
</feature>
<keyword evidence="2" id="KW-0238">DNA-binding</keyword>
<dbReference type="InterPro" id="IPR029016">
    <property type="entry name" value="GAF-like_dom_sf"/>
</dbReference>
<dbReference type="EMBL" id="JBHUGH010000009">
    <property type="protein sequence ID" value="MFD1913025.1"/>
    <property type="molecule type" value="Genomic_DNA"/>
</dbReference>
<dbReference type="NCBIfam" id="TIGR02431">
    <property type="entry name" value="pcaR_pcaU"/>
    <property type="match status" value="1"/>
</dbReference>
<sequence length="251" mass="27024">MTDKNHMGGLAKGLRVIEAFEADRPRLTIAEAAQAAGLDRATARRCLLTLTELGYASYDGKFFALTPRVLRLGMACLASMPLPALVQPALDRLSQMLGESTSVSILDGDEIVYVARAAQRKVMSISLMPGSRLPAFCTSMGRVLLAALPETEARTRLALRPLAARTPLTETDPAAIMARLALVREQGYALIDQEVELGLRSIAVPLTDTHGHVVAALNLGLPATQADVSDLARRYLPALRDVQQELRATLV</sequence>
<feature type="domain" description="IclR-ED" evidence="5">
    <location>
        <begin position="68"/>
        <end position="251"/>
    </location>
</feature>
<dbReference type="SUPFAM" id="SSF55781">
    <property type="entry name" value="GAF domain-like"/>
    <property type="match status" value="1"/>
</dbReference>
<organism evidence="6 7">
    <name type="scientific">Halodurantibacterium flavum</name>
    <dbReference type="NCBI Taxonomy" id="1382802"/>
    <lineage>
        <taxon>Bacteria</taxon>
        <taxon>Pseudomonadati</taxon>
        <taxon>Pseudomonadota</taxon>
        <taxon>Alphaproteobacteria</taxon>
        <taxon>Rhodobacterales</taxon>
        <taxon>Paracoccaceae</taxon>
        <taxon>Halodurantibacterium</taxon>
    </lineage>
</organism>
<dbReference type="InterPro" id="IPR014757">
    <property type="entry name" value="Tscrpt_reg_IclR_C"/>
</dbReference>
<dbReference type="InterPro" id="IPR036390">
    <property type="entry name" value="WH_DNA-bd_sf"/>
</dbReference>
<evidence type="ECO:0000313" key="6">
    <source>
        <dbReference type="EMBL" id="MFD1913025.1"/>
    </source>
</evidence>
<dbReference type="PANTHER" id="PTHR30136">
    <property type="entry name" value="HELIX-TURN-HELIX TRANSCRIPTIONAL REGULATOR, ICLR FAMILY"/>
    <property type="match status" value="1"/>
</dbReference>
<evidence type="ECO:0000259" key="5">
    <source>
        <dbReference type="PROSITE" id="PS51078"/>
    </source>
</evidence>
<protein>
    <submittedName>
        <fullName evidence="6">IclR family transcriptional regulator C-terminal domain-containing protein</fullName>
    </submittedName>
</protein>
<dbReference type="Pfam" id="PF09339">
    <property type="entry name" value="HTH_IclR"/>
    <property type="match status" value="1"/>
</dbReference>
<evidence type="ECO:0000259" key="4">
    <source>
        <dbReference type="PROSITE" id="PS51077"/>
    </source>
</evidence>
<dbReference type="InterPro" id="IPR036388">
    <property type="entry name" value="WH-like_DNA-bd_sf"/>
</dbReference>
<dbReference type="Gene3D" id="1.10.10.10">
    <property type="entry name" value="Winged helix-like DNA-binding domain superfamily/Winged helix DNA-binding domain"/>
    <property type="match status" value="1"/>
</dbReference>
<evidence type="ECO:0000256" key="3">
    <source>
        <dbReference type="ARBA" id="ARBA00023163"/>
    </source>
</evidence>
<proteinExistence type="predicted"/>
<dbReference type="PANTHER" id="PTHR30136:SF34">
    <property type="entry name" value="TRANSCRIPTIONAL REGULATOR"/>
    <property type="match status" value="1"/>
</dbReference>
<dbReference type="Proteomes" id="UP001597353">
    <property type="component" value="Unassembled WGS sequence"/>
</dbReference>
<dbReference type="InterPro" id="IPR050707">
    <property type="entry name" value="HTH_MetabolicPath_Reg"/>
</dbReference>
<comment type="caution">
    <text evidence="6">The sequence shown here is derived from an EMBL/GenBank/DDBJ whole genome shotgun (WGS) entry which is preliminary data.</text>
</comment>
<name>A0ABW4S6D6_9RHOB</name>
<keyword evidence="7" id="KW-1185">Reference proteome</keyword>
<dbReference type="PROSITE" id="PS51078">
    <property type="entry name" value="ICLR_ED"/>
    <property type="match status" value="1"/>
</dbReference>
<keyword evidence="1" id="KW-0805">Transcription regulation</keyword>
<dbReference type="InterPro" id="IPR005471">
    <property type="entry name" value="Tscrpt_reg_IclR_N"/>
</dbReference>
<accession>A0ABW4S6D6</accession>
<evidence type="ECO:0000313" key="7">
    <source>
        <dbReference type="Proteomes" id="UP001597353"/>
    </source>
</evidence>
<dbReference type="PROSITE" id="PS51077">
    <property type="entry name" value="HTH_ICLR"/>
    <property type="match status" value="1"/>
</dbReference>
<dbReference type="RefSeq" id="WP_390262179.1">
    <property type="nucleotide sequence ID" value="NZ_JBHUGH010000009.1"/>
</dbReference>
<evidence type="ECO:0000256" key="2">
    <source>
        <dbReference type="ARBA" id="ARBA00023125"/>
    </source>
</evidence>
<evidence type="ECO:0000256" key="1">
    <source>
        <dbReference type="ARBA" id="ARBA00023015"/>
    </source>
</evidence>
<dbReference type="Pfam" id="PF01614">
    <property type="entry name" value="IclR_C"/>
    <property type="match status" value="1"/>
</dbReference>
<keyword evidence="3" id="KW-0804">Transcription</keyword>
<gene>
    <name evidence="6" type="ORF">ACFSGJ_12460</name>
</gene>
<dbReference type="SMART" id="SM00346">
    <property type="entry name" value="HTH_ICLR"/>
    <property type="match status" value="1"/>
</dbReference>
<dbReference type="InterPro" id="IPR012794">
    <property type="entry name" value="PcaR_PcaU"/>
</dbReference>
<reference evidence="7" key="1">
    <citation type="journal article" date="2019" name="Int. J. Syst. Evol. Microbiol.">
        <title>The Global Catalogue of Microorganisms (GCM) 10K type strain sequencing project: providing services to taxonomists for standard genome sequencing and annotation.</title>
        <authorList>
            <consortium name="The Broad Institute Genomics Platform"/>
            <consortium name="The Broad Institute Genome Sequencing Center for Infectious Disease"/>
            <person name="Wu L."/>
            <person name="Ma J."/>
        </authorList>
    </citation>
    <scope>NUCLEOTIDE SEQUENCE [LARGE SCALE GENOMIC DNA]</scope>
    <source>
        <strain evidence="7">CGMCC 4.7242</strain>
    </source>
</reference>
<dbReference type="SUPFAM" id="SSF46785">
    <property type="entry name" value="Winged helix' DNA-binding domain"/>
    <property type="match status" value="1"/>
</dbReference>